<comment type="caution">
    <text evidence="3">The sequence shown here is derived from an EMBL/GenBank/DDBJ whole genome shotgun (WGS) entry which is preliminary data.</text>
</comment>
<evidence type="ECO:0000256" key="1">
    <source>
        <dbReference type="SAM" id="MobiDB-lite"/>
    </source>
</evidence>
<dbReference type="AlphaFoldDB" id="A0A2U1TKE7"/>
<evidence type="ECO:0000256" key="2">
    <source>
        <dbReference type="SAM" id="SignalP"/>
    </source>
</evidence>
<feature type="signal peptide" evidence="2">
    <location>
        <begin position="1"/>
        <end position="24"/>
    </location>
</feature>
<organism evidence="3 4">
    <name type="scientific">Brenneria roseae subsp. americana</name>
    <dbReference type="NCBI Taxonomy" id="1508507"/>
    <lineage>
        <taxon>Bacteria</taxon>
        <taxon>Pseudomonadati</taxon>
        <taxon>Pseudomonadota</taxon>
        <taxon>Gammaproteobacteria</taxon>
        <taxon>Enterobacterales</taxon>
        <taxon>Pectobacteriaceae</taxon>
        <taxon>Brenneria</taxon>
    </lineage>
</organism>
<dbReference type="EMBL" id="QDKJ01000017">
    <property type="protein sequence ID" value="PWC09887.1"/>
    <property type="molecule type" value="Genomic_DNA"/>
</dbReference>
<keyword evidence="2" id="KW-0732">Signal</keyword>
<feature type="chain" id="PRO_5015700328" evidence="2">
    <location>
        <begin position="25"/>
        <end position="105"/>
    </location>
</feature>
<evidence type="ECO:0000313" key="4">
    <source>
        <dbReference type="Proteomes" id="UP000245138"/>
    </source>
</evidence>
<dbReference type="OrthoDB" id="6433964at2"/>
<name>A0A2U1TKE7_9GAMM</name>
<evidence type="ECO:0000313" key="3">
    <source>
        <dbReference type="EMBL" id="PWC09887.1"/>
    </source>
</evidence>
<proteinExistence type="predicted"/>
<dbReference type="RefSeq" id="WP_109055845.1">
    <property type="nucleotide sequence ID" value="NZ_QDKJ01000017.1"/>
</dbReference>
<feature type="region of interest" description="Disordered" evidence="1">
    <location>
        <begin position="29"/>
        <end position="53"/>
    </location>
</feature>
<dbReference type="Proteomes" id="UP000245138">
    <property type="component" value="Unassembled WGS sequence"/>
</dbReference>
<keyword evidence="4" id="KW-1185">Reference proteome</keyword>
<accession>A0A2U1TKE7</accession>
<protein>
    <submittedName>
        <fullName evidence="3">Uncharacterized protein</fullName>
    </submittedName>
</protein>
<sequence>MKKRYHVLSIFALAATLSITSAVAGITSIPGANAPRSNGPSAFALHGRPDMPPPLYEASLQTRHPDQALSKLIANAPQGADKNYEVRVMIRELPPEPEPTTTGDK</sequence>
<gene>
    <name evidence="3" type="ORF">B4923_18570</name>
</gene>
<reference evidence="3 4" key="1">
    <citation type="submission" date="2018-04" db="EMBL/GenBank/DDBJ databases">
        <title>Brenneria corticis sp.nov.</title>
        <authorList>
            <person name="Li Y."/>
        </authorList>
    </citation>
    <scope>NUCLEOTIDE SEQUENCE [LARGE SCALE GENOMIC DNA]</scope>
    <source>
        <strain evidence="3 4">LMG 27715</strain>
    </source>
</reference>